<evidence type="ECO:0000313" key="2">
    <source>
        <dbReference type="Proteomes" id="UP000619041"/>
    </source>
</evidence>
<reference evidence="2" key="1">
    <citation type="journal article" date="2019" name="Int. J. Syst. Evol. Microbiol.">
        <title>The Global Catalogue of Microorganisms (GCM) 10K type strain sequencing project: providing services to taxonomists for standard genome sequencing and annotation.</title>
        <authorList>
            <consortium name="The Broad Institute Genomics Platform"/>
            <consortium name="The Broad Institute Genome Sequencing Center for Infectious Disease"/>
            <person name="Wu L."/>
            <person name="Ma J."/>
        </authorList>
    </citation>
    <scope>NUCLEOTIDE SEQUENCE [LARGE SCALE GENOMIC DNA]</scope>
    <source>
        <strain evidence="2">CGMCC 1.15959</strain>
    </source>
</reference>
<protein>
    <submittedName>
        <fullName evidence="1">Uncharacterized protein</fullName>
    </submittedName>
</protein>
<dbReference type="EMBL" id="BMKL01000001">
    <property type="protein sequence ID" value="GGD91091.1"/>
    <property type="molecule type" value="Genomic_DNA"/>
</dbReference>
<gene>
    <name evidence="1" type="ORF">GCM10011515_08460</name>
</gene>
<sequence length="122" mass="13522">MPHAQAFLGKIVRGPHEAERGGDPNSVIAHKSKTMESLRKVGTCGEHSFCDLYAPIACYTCRMFQPWLEADHRSVLDGLLDTRDERLREGSDPKWTKVNDRTIAAVKEVIAICDQTLAAEAA</sequence>
<keyword evidence="2" id="KW-1185">Reference proteome</keyword>
<evidence type="ECO:0000313" key="1">
    <source>
        <dbReference type="EMBL" id="GGD91091.1"/>
    </source>
</evidence>
<accession>A0ABQ1S2I6</accession>
<proteinExistence type="predicted"/>
<dbReference type="Proteomes" id="UP000619041">
    <property type="component" value="Unassembled WGS sequence"/>
</dbReference>
<name>A0ABQ1S2I6_9SPHN</name>
<comment type="caution">
    <text evidence="1">The sequence shown here is derived from an EMBL/GenBank/DDBJ whole genome shotgun (WGS) entry which is preliminary data.</text>
</comment>
<organism evidence="1 2">
    <name type="scientific">Tsuneonella deserti</name>
    <dbReference type="NCBI Taxonomy" id="2035528"/>
    <lineage>
        <taxon>Bacteria</taxon>
        <taxon>Pseudomonadati</taxon>
        <taxon>Pseudomonadota</taxon>
        <taxon>Alphaproteobacteria</taxon>
        <taxon>Sphingomonadales</taxon>
        <taxon>Erythrobacteraceae</taxon>
        <taxon>Tsuneonella</taxon>
    </lineage>
</organism>